<gene>
    <name evidence="18 20" type="primary">dnaQ</name>
    <name evidence="20" type="ORF">GX576_05665</name>
</gene>
<feature type="binding site" evidence="16">
    <location>
        <position position="52"/>
    </location>
    <ligand>
        <name>substrate</name>
    </ligand>
</feature>
<evidence type="ECO:0000256" key="11">
    <source>
        <dbReference type="ARBA" id="ARBA00022842"/>
    </source>
</evidence>
<dbReference type="NCBIfam" id="NF004316">
    <property type="entry name" value="PRK05711.1"/>
    <property type="match status" value="1"/>
</dbReference>
<evidence type="ECO:0000256" key="15">
    <source>
        <dbReference type="PIRSR" id="PIRSR606309-1"/>
    </source>
</evidence>
<feature type="domain" description="Exonuclease" evidence="19">
    <location>
        <begin position="2"/>
        <end position="174"/>
    </location>
</feature>
<organism evidence="20 21">
    <name type="scientific">Thauera phenolivorans</name>
    <dbReference type="NCBI Taxonomy" id="1792543"/>
    <lineage>
        <taxon>Bacteria</taxon>
        <taxon>Pseudomonadati</taxon>
        <taxon>Pseudomonadota</taxon>
        <taxon>Betaproteobacteria</taxon>
        <taxon>Rhodocyclales</taxon>
        <taxon>Zoogloeaceae</taxon>
        <taxon>Thauera</taxon>
    </lineage>
</organism>
<sequence length="239" mass="26008">MRQIVLDTETTGLDWRNGDRVIEIGCVELLNRKLSGRHYHVFINPGRSIDAEAVAVHGITEEFLADKPKFAEVAAGFEEFVRDAELIIHNASFDVGFLDCELDLLGRGRIDSLCAGVIDTLRMAKEQNPGKKASLDALCERYAIDNAHRTLHGALLDAELLAEVYLAMTRGQESLIMSLEEEPGGGALELDGTPAIRPPLKVLRASSAELDAHADVLAQIAKANRGNCLWLPPQAATEG</sequence>
<keyword evidence="13 17" id="KW-0464">Manganese</keyword>
<keyword evidence="8 17" id="KW-0479">Metal-binding</keyword>
<dbReference type="PANTHER" id="PTHR30231:SF41">
    <property type="entry name" value="DNA POLYMERASE III SUBUNIT EPSILON"/>
    <property type="match status" value="1"/>
</dbReference>
<comment type="cofactor">
    <cofactor evidence="1 18">
        <name>Mn(2+)</name>
        <dbReference type="ChEBI" id="CHEBI:29035"/>
    </cofactor>
</comment>
<feature type="binding site" evidence="16">
    <location>
        <position position="57"/>
    </location>
    <ligand>
        <name>substrate</name>
    </ligand>
</feature>
<evidence type="ECO:0000256" key="4">
    <source>
        <dbReference type="ARBA" id="ARBA00022679"/>
    </source>
</evidence>
<dbReference type="GO" id="GO:0045004">
    <property type="term" value="P:DNA replication proofreading"/>
    <property type="evidence" value="ECO:0007669"/>
    <property type="project" value="TreeGrafter"/>
</dbReference>
<dbReference type="Gene3D" id="3.30.420.10">
    <property type="entry name" value="Ribonuclease H-like superfamily/Ribonuclease H"/>
    <property type="match status" value="1"/>
</dbReference>
<comment type="cofactor">
    <cofactor evidence="17">
        <name>Mg(2+)</name>
        <dbReference type="ChEBI" id="CHEBI:18420"/>
    </cofactor>
    <cofactor evidence="17">
        <name>Mn(2+)</name>
        <dbReference type="ChEBI" id="CHEBI:29035"/>
    </cofactor>
    <text evidence="17">Binds 2 divalent metal cations. Magnesium or manganese.</text>
</comment>
<dbReference type="InterPro" id="IPR006054">
    <property type="entry name" value="DnaQ"/>
</dbReference>
<evidence type="ECO:0000256" key="6">
    <source>
        <dbReference type="ARBA" id="ARBA00022705"/>
    </source>
</evidence>
<dbReference type="Pfam" id="PF00929">
    <property type="entry name" value="RNase_T"/>
    <property type="match status" value="1"/>
</dbReference>
<dbReference type="SMART" id="SM00479">
    <property type="entry name" value="EXOIII"/>
    <property type="match status" value="1"/>
</dbReference>
<protein>
    <recommendedName>
        <fullName evidence="3 18">DNA polymerase III subunit epsilon</fullName>
        <ecNumber evidence="2 18">2.7.7.7</ecNumber>
    </recommendedName>
</protein>
<dbReference type="GO" id="GO:0005829">
    <property type="term" value="C:cytosol"/>
    <property type="evidence" value="ECO:0007669"/>
    <property type="project" value="TreeGrafter"/>
</dbReference>
<evidence type="ECO:0000259" key="19">
    <source>
        <dbReference type="SMART" id="SM00479"/>
    </source>
</evidence>
<keyword evidence="7 18" id="KW-0540">Nuclease</keyword>
<dbReference type="InterPro" id="IPR013520">
    <property type="entry name" value="Ribonucl_H"/>
</dbReference>
<dbReference type="GO" id="GO:0046872">
    <property type="term" value="F:metal ion binding"/>
    <property type="evidence" value="ECO:0007669"/>
    <property type="project" value="UniProtKB-KW"/>
</dbReference>
<dbReference type="GO" id="GO:0003887">
    <property type="term" value="F:DNA-directed DNA polymerase activity"/>
    <property type="evidence" value="ECO:0007669"/>
    <property type="project" value="UniProtKB-KW"/>
</dbReference>
<dbReference type="EC" id="2.7.7.7" evidence="2 18"/>
<dbReference type="EMBL" id="JAAYYV010000148">
    <property type="protein sequence ID" value="NLF53875.1"/>
    <property type="molecule type" value="Genomic_DNA"/>
</dbReference>
<name>A0A7X7R780_9RHOO</name>
<dbReference type="NCBIfam" id="TIGR00573">
    <property type="entry name" value="dnaq"/>
    <property type="match status" value="1"/>
</dbReference>
<evidence type="ECO:0000256" key="9">
    <source>
        <dbReference type="ARBA" id="ARBA00022801"/>
    </source>
</evidence>
<feature type="binding site" evidence="17">
    <location>
        <position position="157"/>
    </location>
    <ligand>
        <name>a divalent metal cation</name>
        <dbReference type="ChEBI" id="CHEBI:60240"/>
        <label>1</label>
        <note>catalytic</note>
    </ligand>
</feature>
<evidence type="ECO:0000256" key="1">
    <source>
        <dbReference type="ARBA" id="ARBA00001936"/>
    </source>
</evidence>
<comment type="catalytic activity">
    <reaction evidence="14 18">
        <text>DNA(n) + a 2'-deoxyribonucleoside 5'-triphosphate = DNA(n+1) + diphosphate</text>
        <dbReference type="Rhea" id="RHEA:22508"/>
        <dbReference type="Rhea" id="RHEA-COMP:17339"/>
        <dbReference type="Rhea" id="RHEA-COMP:17340"/>
        <dbReference type="ChEBI" id="CHEBI:33019"/>
        <dbReference type="ChEBI" id="CHEBI:61560"/>
        <dbReference type="ChEBI" id="CHEBI:173112"/>
        <dbReference type="EC" id="2.7.7.7"/>
    </reaction>
</comment>
<keyword evidence="4 18" id="KW-0808">Transferase</keyword>
<dbReference type="PANTHER" id="PTHR30231">
    <property type="entry name" value="DNA POLYMERASE III SUBUNIT EPSILON"/>
    <property type="match status" value="1"/>
</dbReference>
<evidence type="ECO:0000256" key="17">
    <source>
        <dbReference type="PIRSR" id="PIRSR606309-3"/>
    </source>
</evidence>
<reference evidence="20 21" key="1">
    <citation type="journal article" date="2020" name="Biotechnol. Biofuels">
        <title>New insights from the biogas microbiome by comprehensive genome-resolved metagenomics of nearly 1600 species originating from multiple anaerobic digesters.</title>
        <authorList>
            <person name="Campanaro S."/>
            <person name="Treu L."/>
            <person name="Rodriguez-R L.M."/>
            <person name="Kovalovszki A."/>
            <person name="Ziels R.M."/>
            <person name="Maus I."/>
            <person name="Zhu X."/>
            <person name="Kougias P.G."/>
            <person name="Basile A."/>
            <person name="Luo G."/>
            <person name="Schluter A."/>
            <person name="Konstantinidis K.T."/>
            <person name="Angelidaki I."/>
        </authorList>
    </citation>
    <scope>NUCLEOTIDE SEQUENCE [LARGE SCALE GENOMIC DNA]</scope>
    <source>
        <strain evidence="20">AS06rmzACSIP_256</strain>
    </source>
</reference>
<dbReference type="GO" id="GO:0003677">
    <property type="term" value="F:DNA binding"/>
    <property type="evidence" value="ECO:0007669"/>
    <property type="project" value="InterPro"/>
</dbReference>
<dbReference type="FunFam" id="3.30.420.10:FF:000012">
    <property type="entry name" value="DNA polymerase III subunit epsilon"/>
    <property type="match status" value="1"/>
</dbReference>
<evidence type="ECO:0000256" key="5">
    <source>
        <dbReference type="ARBA" id="ARBA00022695"/>
    </source>
</evidence>
<keyword evidence="5 18" id="KW-0548">Nucleotidyltransferase</keyword>
<evidence type="ECO:0000256" key="3">
    <source>
        <dbReference type="ARBA" id="ARBA00020352"/>
    </source>
</evidence>
<evidence type="ECO:0000256" key="8">
    <source>
        <dbReference type="ARBA" id="ARBA00022723"/>
    </source>
</evidence>
<evidence type="ECO:0000313" key="20">
    <source>
        <dbReference type="EMBL" id="NLF53875.1"/>
    </source>
</evidence>
<dbReference type="GO" id="GO:0008408">
    <property type="term" value="F:3'-5' exonuclease activity"/>
    <property type="evidence" value="ECO:0007669"/>
    <property type="project" value="TreeGrafter"/>
</dbReference>
<feature type="binding site" evidence="16">
    <location>
        <position position="157"/>
    </location>
    <ligand>
        <name>substrate</name>
    </ligand>
</feature>
<dbReference type="InterPro" id="IPR006309">
    <property type="entry name" value="DnaQ_proteo"/>
</dbReference>
<dbReference type="AlphaFoldDB" id="A0A7X7R780"/>
<dbReference type="Proteomes" id="UP000536534">
    <property type="component" value="Unassembled WGS sequence"/>
</dbReference>
<keyword evidence="6 18" id="KW-0235">DNA replication</keyword>
<comment type="subunit">
    <text evidence="18">DNA polymerase III contains a core (composed of alpha, epsilon and theta chains) that associates with a tau subunit. This core dimerizes to form the POLIII' complex. PolIII' associates with the gamma complex (composed of gamma, delta, delta', psi and chi chains) and with the beta chain to form the complete DNA polymerase III complex.</text>
</comment>
<comment type="caution">
    <text evidence="20">The sequence shown here is derived from an EMBL/GenBank/DDBJ whole genome shotgun (WGS) entry which is preliminary data.</text>
</comment>
<feature type="binding site" evidence="17">
    <location>
        <position position="9"/>
    </location>
    <ligand>
        <name>a divalent metal cation</name>
        <dbReference type="ChEBI" id="CHEBI:60240"/>
        <label>1</label>
        <note>catalytic</note>
    </ligand>
</feature>
<evidence type="ECO:0000313" key="21">
    <source>
        <dbReference type="Proteomes" id="UP000536534"/>
    </source>
</evidence>
<dbReference type="CDD" id="cd06131">
    <property type="entry name" value="DNA_pol_III_epsilon_Ecoli_like"/>
    <property type="match status" value="1"/>
</dbReference>
<evidence type="ECO:0000256" key="14">
    <source>
        <dbReference type="ARBA" id="ARBA00049244"/>
    </source>
</evidence>
<feature type="active site" description="Proton acceptor" evidence="15">
    <location>
        <position position="152"/>
    </location>
</feature>
<dbReference type="InterPro" id="IPR012337">
    <property type="entry name" value="RNaseH-like_sf"/>
</dbReference>
<dbReference type="NCBIfam" id="TIGR01406">
    <property type="entry name" value="dnaQ_proteo"/>
    <property type="match status" value="1"/>
</dbReference>
<keyword evidence="12 18" id="KW-0239">DNA-directed DNA polymerase</keyword>
<feature type="binding site" evidence="16">
    <location>
        <position position="7"/>
    </location>
    <ligand>
        <name>substrate</name>
    </ligand>
</feature>
<evidence type="ECO:0000256" key="18">
    <source>
        <dbReference type="RuleBase" id="RU364087"/>
    </source>
</evidence>
<proteinExistence type="predicted"/>
<evidence type="ECO:0000256" key="13">
    <source>
        <dbReference type="ARBA" id="ARBA00023211"/>
    </source>
</evidence>
<feature type="binding site" evidence="16">
    <location>
        <position position="9"/>
    </location>
    <ligand>
        <name>substrate</name>
    </ligand>
</feature>
<keyword evidence="10 18" id="KW-0269">Exonuclease</keyword>
<feature type="binding site" evidence="17">
    <location>
        <position position="7"/>
    </location>
    <ligand>
        <name>a divalent metal cation</name>
        <dbReference type="ChEBI" id="CHEBI:60240"/>
        <label>1</label>
        <note>catalytic</note>
    </ligand>
</feature>
<evidence type="ECO:0000256" key="10">
    <source>
        <dbReference type="ARBA" id="ARBA00022839"/>
    </source>
</evidence>
<comment type="function">
    <text evidence="18">DNA polymerase III is a complex, multichain enzyme responsible for most of the replicative synthesis in bacteria. The epsilon subunit contain the editing function and is a proofreading 3'-5' exonuclease.</text>
</comment>
<evidence type="ECO:0000256" key="7">
    <source>
        <dbReference type="ARBA" id="ARBA00022722"/>
    </source>
</evidence>
<evidence type="ECO:0000256" key="12">
    <source>
        <dbReference type="ARBA" id="ARBA00022932"/>
    </source>
</evidence>
<dbReference type="SUPFAM" id="SSF53098">
    <property type="entry name" value="Ribonuclease H-like"/>
    <property type="match status" value="1"/>
</dbReference>
<keyword evidence="9 18" id="KW-0378">Hydrolase</keyword>
<evidence type="ECO:0000256" key="16">
    <source>
        <dbReference type="PIRSR" id="PIRSR606309-2"/>
    </source>
</evidence>
<dbReference type="InterPro" id="IPR036397">
    <property type="entry name" value="RNaseH_sf"/>
</dbReference>
<evidence type="ECO:0000256" key="2">
    <source>
        <dbReference type="ARBA" id="ARBA00012417"/>
    </source>
</evidence>
<accession>A0A7X7R780</accession>
<keyword evidence="11 17" id="KW-0460">Magnesium</keyword>